<proteinExistence type="predicted"/>
<organism evidence="1">
    <name type="scientific">marine sediment metagenome</name>
    <dbReference type="NCBI Taxonomy" id="412755"/>
    <lineage>
        <taxon>unclassified sequences</taxon>
        <taxon>metagenomes</taxon>
        <taxon>ecological metagenomes</taxon>
    </lineage>
</organism>
<comment type="caution">
    <text evidence="1">The sequence shown here is derived from an EMBL/GenBank/DDBJ whole genome shotgun (WGS) entry which is preliminary data.</text>
</comment>
<name>A0A0F9PFK1_9ZZZZ</name>
<evidence type="ECO:0000313" key="1">
    <source>
        <dbReference type="EMBL" id="KKM99795.1"/>
    </source>
</evidence>
<reference evidence="1" key="1">
    <citation type="journal article" date="2015" name="Nature">
        <title>Complex archaea that bridge the gap between prokaryotes and eukaryotes.</title>
        <authorList>
            <person name="Spang A."/>
            <person name="Saw J.H."/>
            <person name="Jorgensen S.L."/>
            <person name="Zaremba-Niedzwiedzka K."/>
            <person name="Martijn J."/>
            <person name="Lind A.E."/>
            <person name="van Eijk R."/>
            <person name="Schleper C."/>
            <person name="Guy L."/>
            <person name="Ettema T.J."/>
        </authorList>
    </citation>
    <scope>NUCLEOTIDE SEQUENCE</scope>
</reference>
<sequence length="93" mass="10685">MRVKIDHKRKIIDLDTTDGFDGPVTSAGQIAMSLCRGFGDAIADWEINFYPEREGYTFKDGVTLKDSYWDDEAKQIVKLIKVKYCDTCEQELK</sequence>
<gene>
    <name evidence="1" type="ORF">LCGC14_1144120</name>
</gene>
<dbReference type="EMBL" id="LAZR01005456">
    <property type="protein sequence ID" value="KKM99795.1"/>
    <property type="molecule type" value="Genomic_DNA"/>
</dbReference>
<protein>
    <submittedName>
        <fullName evidence="1">Uncharacterized protein</fullName>
    </submittedName>
</protein>
<dbReference type="AlphaFoldDB" id="A0A0F9PFK1"/>
<accession>A0A0F9PFK1</accession>